<keyword evidence="5" id="KW-1185">Reference proteome</keyword>
<keyword evidence="2" id="KW-0812">Transmembrane</keyword>
<dbReference type="EMBL" id="JAHESF010000012">
    <property type="protein sequence ID" value="MBT1697979.1"/>
    <property type="molecule type" value="Genomic_DNA"/>
</dbReference>
<protein>
    <submittedName>
        <fullName evidence="4">YdcF family protein</fullName>
    </submittedName>
</protein>
<evidence type="ECO:0000313" key="5">
    <source>
        <dbReference type="Proteomes" id="UP001319200"/>
    </source>
</evidence>
<feature type="region of interest" description="Disordered" evidence="1">
    <location>
        <begin position="221"/>
        <end position="242"/>
    </location>
</feature>
<dbReference type="RefSeq" id="WP_254163851.1">
    <property type="nucleotide sequence ID" value="NZ_JAHESF010000012.1"/>
</dbReference>
<keyword evidence="2" id="KW-0472">Membrane</keyword>
<organism evidence="4 5">
    <name type="scientific">Chryseosolibacter histidini</name>
    <dbReference type="NCBI Taxonomy" id="2782349"/>
    <lineage>
        <taxon>Bacteria</taxon>
        <taxon>Pseudomonadati</taxon>
        <taxon>Bacteroidota</taxon>
        <taxon>Cytophagia</taxon>
        <taxon>Cytophagales</taxon>
        <taxon>Chryseotaleaceae</taxon>
        <taxon>Chryseosolibacter</taxon>
    </lineage>
</organism>
<evidence type="ECO:0000256" key="2">
    <source>
        <dbReference type="SAM" id="Phobius"/>
    </source>
</evidence>
<gene>
    <name evidence="4" type="ORF">KK083_13885</name>
</gene>
<proteinExistence type="predicted"/>
<name>A0AAP2DPM4_9BACT</name>
<dbReference type="CDD" id="cd06259">
    <property type="entry name" value="YdcF-like"/>
    <property type="match status" value="1"/>
</dbReference>
<dbReference type="InterPro" id="IPR014729">
    <property type="entry name" value="Rossmann-like_a/b/a_fold"/>
</dbReference>
<dbReference type="InterPro" id="IPR003848">
    <property type="entry name" value="DUF218"/>
</dbReference>
<keyword evidence="2" id="KW-1133">Transmembrane helix</keyword>
<dbReference type="Pfam" id="PF02698">
    <property type="entry name" value="DUF218"/>
    <property type="match status" value="1"/>
</dbReference>
<feature type="transmembrane region" description="Helical" evidence="2">
    <location>
        <begin position="16"/>
        <end position="35"/>
    </location>
</feature>
<dbReference type="PANTHER" id="PTHR30336">
    <property type="entry name" value="INNER MEMBRANE PROTEIN, PROBABLE PERMEASE"/>
    <property type="match status" value="1"/>
</dbReference>
<dbReference type="PROSITE" id="PS51257">
    <property type="entry name" value="PROKAR_LIPOPROTEIN"/>
    <property type="match status" value="1"/>
</dbReference>
<evidence type="ECO:0000256" key="1">
    <source>
        <dbReference type="SAM" id="MobiDB-lite"/>
    </source>
</evidence>
<dbReference type="Proteomes" id="UP001319200">
    <property type="component" value="Unassembled WGS sequence"/>
</dbReference>
<dbReference type="Gene3D" id="3.40.50.620">
    <property type="entry name" value="HUPs"/>
    <property type="match status" value="1"/>
</dbReference>
<evidence type="ECO:0000313" key="4">
    <source>
        <dbReference type="EMBL" id="MBT1697979.1"/>
    </source>
</evidence>
<dbReference type="PANTHER" id="PTHR30336:SF20">
    <property type="entry name" value="DUF218 DOMAIN-CONTAINING PROTEIN"/>
    <property type="match status" value="1"/>
</dbReference>
<comment type="caution">
    <text evidence="4">The sequence shown here is derived from an EMBL/GenBank/DDBJ whole genome shotgun (WGS) entry which is preliminary data.</text>
</comment>
<dbReference type="GO" id="GO:0005886">
    <property type="term" value="C:plasma membrane"/>
    <property type="evidence" value="ECO:0007669"/>
    <property type="project" value="TreeGrafter"/>
</dbReference>
<evidence type="ECO:0000259" key="3">
    <source>
        <dbReference type="Pfam" id="PF02698"/>
    </source>
</evidence>
<sequence>MVKKIGARVPNPFKHAYVFVVVALIFTGCTFTHYAKRSYLQANKEKPYDVVIVPGVPYEGEKTTSVMKMRLFWAKQLYDSGITRNIIFSGSAVYSPYVESIVMKMMADSLGVPAEHLFSETRAEHSTENAYYSWKMAQQLGFKKIALATDPFQAGMLRSFLKKYCPGMRSVPIVFDELKDIDDKKLPAIDPAIAYVENFVSIKERESFWTRFKYTMGKRVKEEARSEQVKQQPETRGEISNR</sequence>
<dbReference type="AlphaFoldDB" id="A0AAP2DPM4"/>
<accession>A0AAP2DPM4</accession>
<dbReference type="InterPro" id="IPR051599">
    <property type="entry name" value="Cell_Envelope_Assoc"/>
</dbReference>
<reference evidence="4 5" key="1">
    <citation type="submission" date="2021-05" db="EMBL/GenBank/DDBJ databases">
        <title>A Polyphasic approach of four new species of the genus Ohtaekwangia: Ohtaekwangia histidinii sp. nov., Ohtaekwangia cretensis sp. nov., Ohtaekwangia indiensis sp. nov., Ohtaekwangia reichenbachii sp. nov. from diverse environment.</title>
        <authorList>
            <person name="Octaviana S."/>
        </authorList>
    </citation>
    <scope>NUCLEOTIDE SEQUENCE [LARGE SCALE GENOMIC DNA]</scope>
    <source>
        <strain evidence="4 5">PWU4</strain>
    </source>
</reference>
<feature type="domain" description="DUF218" evidence="3">
    <location>
        <begin position="49"/>
        <end position="158"/>
    </location>
</feature>